<proteinExistence type="predicted"/>
<dbReference type="EMBL" id="JAWDGP010003204">
    <property type="protein sequence ID" value="KAK3776524.1"/>
    <property type="molecule type" value="Genomic_DNA"/>
</dbReference>
<comment type="caution">
    <text evidence="2">The sequence shown here is derived from an EMBL/GenBank/DDBJ whole genome shotgun (WGS) entry which is preliminary data.</text>
</comment>
<reference evidence="2" key="1">
    <citation type="journal article" date="2023" name="G3 (Bethesda)">
        <title>A reference genome for the long-term kleptoplast-retaining sea slug Elysia crispata morphotype clarki.</title>
        <authorList>
            <person name="Eastman K.E."/>
            <person name="Pendleton A.L."/>
            <person name="Shaikh M.A."/>
            <person name="Suttiyut T."/>
            <person name="Ogas R."/>
            <person name="Tomko P."/>
            <person name="Gavelis G."/>
            <person name="Widhalm J.R."/>
            <person name="Wisecaver J.H."/>
        </authorList>
    </citation>
    <scope>NUCLEOTIDE SEQUENCE</scope>
    <source>
        <strain evidence="2">ECLA1</strain>
    </source>
</reference>
<evidence type="ECO:0000256" key="1">
    <source>
        <dbReference type="SAM" id="MobiDB-lite"/>
    </source>
</evidence>
<feature type="compositionally biased region" description="Low complexity" evidence="1">
    <location>
        <begin position="8"/>
        <end position="23"/>
    </location>
</feature>
<organism evidence="2 3">
    <name type="scientific">Elysia crispata</name>
    <name type="common">lettuce slug</name>
    <dbReference type="NCBI Taxonomy" id="231223"/>
    <lineage>
        <taxon>Eukaryota</taxon>
        <taxon>Metazoa</taxon>
        <taxon>Spiralia</taxon>
        <taxon>Lophotrochozoa</taxon>
        <taxon>Mollusca</taxon>
        <taxon>Gastropoda</taxon>
        <taxon>Heterobranchia</taxon>
        <taxon>Euthyneura</taxon>
        <taxon>Panpulmonata</taxon>
        <taxon>Sacoglossa</taxon>
        <taxon>Placobranchoidea</taxon>
        <taxon>Plakobranchidae</taxon>
        <taxon>Elysia</taxon>
    </lineage>
</organism>
<name>A0AAE0ZVZ3_9GAST</name>
<dbReference type="AlphaFoldDB" id="A0AAE0ZVZ3"/>
<protein>
    <submittedName>
        <fullName evidence="2">Uncharacterized protein</fullName>
    </submittedName>
</protein>
<gene>
    <name evidence="2" type="ORF">RRG08_060239</name>
</gene>
<sequence>MDDHVVDSYSGSPQPSSQKQASALDYVTRTPSDLHRDAMFVLSRTLSLYKTRGPQGTIGGPLNRTRCLRGTVGDQRRWSVLVMRLL</sequence>
<evidence type="ECO:0000313" key="3">
    <source>
        <dbReference type="Proteomes" id="UP001283361"/>
    </source>
</evidence>
<accession>A0AAE0ZVZ3</accession>
<evidence type="ECO:0000313" key="2">
    <source>
        <dbReference type="EMBL" id="KAK3776524.1"/>
    </source>
</evidence>
<dbReference type="Proteomes" id="UP001283361">
    <property type="component" value="Unassembled WGS sequence"/>
</dbReference>
<feature type="region of interest" description="Disordered" evidence="1">
    <location>
        <begin position="1"/>
        <end position="24"/>
    </location>
</feature>
<keyword evidence="3" id="KW-1185">Reference proteome</keyword>